<keyword evidence="3 8" id="KW-0732">Signal</keyword>
<dbReference type="Pfam" id="PF09451">
    <property type="entry name" value="ATG27"/>
    <property type="match status" value="1"/>
</dbReference>
<name>A0AAW2YV12_9EUKA</name>
<accession>A0AAW2YV12</accession>
<reference evidence="9 10" key="1">
    <citation type="submission" date="2024-03" db="EMBL/GenBank/DDBJ databases">
        <title>The Acrasis kona genome and developmental transcriptomes reveal deep origins of eukaryotic multicellular pathways.</title>
        <authorList>
            <person name="Sheikh S."/>
            <person name="Fu C.-J."/>
            <person name="Brown M.W."/>
            <person name="Baldauf S.L."/>
        </authorList>
    </citation>
    <scope>NUCLEOTIDE SEQUENCE [LARGE SCALE GENOMIC DNA]</scope>
    <source>
        <strain evidence="9 10">ATCC MYA-3509</strain>
    </source>
</reference>
<evidence type="ECO:0000256" key="2">
    <source>
        <dbReference type="ARBA" id="ARBA00022692"/>
    </source>
</evidence>
<evidence type="ECO:0000256" key="5">
    <source>
        <dbReference type="ARBA" id="ARBA00022989"/>
    </source>
</evidence>
<dbReference type="GO" id="GO:0005802">
    <property type="term" value="C:trans-Golgi network"/>
    <property type="evidence" value="ECO:0007669"/>
    <property type="project" value="TreeGrafter"/>
</dbReference>
<dbReference type="AlphaFoldDB" id="A0AAW2YV12"/>
<keyword evidence="4" id="KW-0653">Protein transport</keyword>
<keyword evidence="2 7" id="KW-0812">Transmembrane</keyword>
<proteinExistence type="predicted"/>
<feature type="chain" id="PRO_5043520303" evidence="8">
    <location>
        <begin position="20"/>
        <end position="250"/>
    </location>
</feature>
<keyword evidence="10" id="KW-1185">Reference proteome</keyword>
<comment type="caution">
    <text evidence="9">The sequence shown here is derived from an EMBL/GenBank/DDBJ whole genome shotgun (WGS) entry which is preliminary data.</text>
</comment>
<evidence type="ECO:0000256" key="3">
    <source>
        <dbReference type="ARBA" id="ARBA00022729"/>
    </source>
</evidence>
<dbReference type="PANTHER" id="PTHR15071">
    <property type="entry name" value="MANNOSE-6-PHOSPHATE RECEPTOR FAMILY MEMBER"/>
    <property type="match status" value="1"/>
</dbReference>
<feature type="signal peptide" evidence="8">
    <location>
        <begin position="1"/>
        <end position="19"/>
    </location>
</feature>
<evidence type="ECO:0000256" key="8">
    <source>
        <dbReference type="SAM" id="SignalP"/>
    </source>
</evidence>
<dbReference type="Gene3D" id="2.70.130.10">
    <property type="entry name" value="Mannose-6-phosphate receptor binding domain"/>
    <property type="match status" value="1"/>
</dbReference>
<dbReference type="GO" id="GO:0000139">
    <property type="term" value="C:Golgi membrane"/>
    <property type="evidence" value="ECO:0007669"/>
    <property type="project" value="UniProtKB-SubCell"/>
</dbReference>
<dbReference type="InterPro" id="IPR018939">
    <property type="entry name" value="Autophagy-rel_prot_27"/>
</dbReference>
<keyword evidence="4" id="KW-0813">Transport</keyword>
<keyword evidence="6 7" id="KW-0472">Membrane</keyword>
<evidence type="ECO:0000256" key="1">
    <source>
        <dbReference type="ARBA" id="ARBA00004472"/>
    </source>
</evidence>
<dbReference type="GO" id="GO:0034045">
    <property type="term" value="C:phagophore assembly site membrane"/>
    <property type="evidence" value="ECO:0007669"/>
    <property type="project" value="UniProtKB-SubCell"/>
</dbReference>
<organism evidence="9 10">
    <name type="scientific">Acrasis kona</name>
    <dbReference type="NCBI Taxonomy" id="1008807"/>
    <lineage>
        <taxon>Eukaryota</taxon>
        <taxon>Discoba</taxon>
        <taxon>Heterolobosea</taxon>
        <taxon>Tetramitia</taxon>
        <taxon>Eutetramitia</taxon>
        <taxon>Acrasidae</taxon>
        <taxon>Acrasis</taxon>
    </lineage>
</organism>
<evidence type="ECO:0000313" key="10">
    <source>
        <dbReference type="Proteomes" id="UP001431209"/>
    </source>
</evidence>
<dbReference type="PANTHER" id="PTHR15071:SF0">
    <property type="entry name" value="MANNOSE 6-PHOSPHATE RECEPTOR-LIKE PROTEIN 1"/>
    <property type="match status" value="1"/>
</dbReference>
<evidence type="ECO:0000256" key="4">
    <source>
        <dbReference type="ARBA" id="ARBA00022927"/>
    </source>
</evidence>
<evidence type="ECO:0000256" key="6">
    <source>
        <dbReference type="ARBA" id="ARBA00023136"/>
    </source>
</evidence>
<protein>
    <submittedName>
        <fullName evidence="9">Cation-dependent mannose-6-phosphate receptor</fullName>
    </submittedName>
</protein>
<sequence length="250" mass="27834">MKVITLIVLALCLFSSVKCICGEYQAKNGTRYSFAPITLHSPTPNRQTLKATDDVTDNDYEVSICGHATDFKLYSKCTKKDAGAYQIIGESCYPVAGTGNNYKITEESSGLKLTADEYEDVGYYRTLVVVAICDEKAKEPKLKFVSEQETQSSHYEYTFELSTEYACAGRAGASKPIGELGVGGLIMILFLAAIALYFIIGALLLKFKFKKEGQEIIPNVEFWKDLPFLIKDGPMLFVDLIKKRKYSEIV</sequence>
<feature type="transmembrane region" description="Helical" evidence="7">
    <location>
        <begin position="180"/>
        <end position="205"/>
    </location>
</feature>
<dbReference type="SUPFAM" id="SSF50911">
    <property type="entry name" value="Mannose 6-phosphate receptor domain"/>
    <property type="match status" value="1"/>
</dbReference>
<dbReference type="Proteomes" id="UP001431209">
    <property type="component" value="Unassembled WGS sequence"/>
</dbReference>
<dbReference type="InterPro" id="IPR009011">
    <property type="entry name" value="Man6P_isomerase_rcpt-bd_dom_sf"/>
</dbReference>
<dbReference type="EMBL" id="JAOPGA020000708">
    <property type="protein sequence ID" value="KAL0480980.1"/>
    <property type="molecule type" value="Genomic_DNA"/>
</dbReference>
<dbReference type="GO" id="GO:0015031">
    <property type="term" value="P:protein transport"/>
    <property type="evidence" value="ECO:0007669"/>
    <property type="project" value="UniProtKB-KW"/>
</dbReference>
<keyword evidence="5 7" id="KW-1133">Transmembrane helix</keyword>
<keyword evidence="9" id="KW-0675">Receptor</keyword>
<gene>
    <name evidence="9" type="ORF">AKO1_013590</name>
</gene>
<evidence type="ECO:0000313" key="9">
    <source>
        <dbReference type="EMBL" id="KAL0480980.1"/>
    </source>
</evidence>
<comment type="subcellular location">
    <subcellularLocation>
        <location evidence="1">Preautophagosomal structure membrane</location>
        <topology evidence="1">Single-pass type I membrane protein</topology>
    </subcellularLocation>
</comment>
<evidence type="ECO:0000256" key="7">
    <source>
        <dbReference type="SAM" id="Phobius"/>
    </source>
</evidence>